<comment type="similarity">
    <text evidence="1">Belongs to the RIPOR family.</text>
</comment>
<reference evidence="5" key="2">
    <citation type="submission" date="2025-08" db="UniProtKB">
        <authorList>
            <consortium name="Ensembl"/>
        </authorList>
    </citation>
    <scope>IDENTIFICATION</scope>
    <source>
        <strain evidence="5">Guanapo</strain>
    </source>
</reference>
<feature type="compositionally biased region" description="Low complexity" evidence="3">
    <location>
        <begin position="501"/>
        <end position="525"/>
    </location>
</feature>
<proteinExistence type="inferred from homology"/>
<dbReference type="GeneTree" id="ENSGT00940000153717"/>
<feature type="compositionally biased region" description="Acidic residues" evidence="3">
    <location>
        <begin position="431"/>
        <end position="448"/>
    </location>
</feature>
<dbReference type="InterPro" id="IPR026136">
    <property type="entry name" value="RIPOR3"/>
</dbReference>
<feature type="compositionally biased region" description="Polar residues" evidence="3">
    <location>
        <begin position="482"/>
        <end position="500"/>
    </location>
</feature>
<dbReference type="PANTHER" id="PTHR15829">
    <property type="entry name" value="PROTEIN KINASE PKN/PRK1, EFFECTOR"/>
    <property type="match status" value="1"/>
</dbReference>
<feature type="region of interest" description="Disordered" evidence="3">
    <location>
        <begin position="430"/>
        <end position="532"/>
    </location>
</feature>
<protein>
    <submittedName>
        <fullName evidence="5">RIPOR family member 3</fullName>
    </submittedName>
</protein>
<feature type="coiled-coil region" evidence="2">
    <location>
        <begin position="90"/>
        <end position="146"/>
    </location>
</feature>
<evidence type="ECO:0000256" key="1">
    <source>
        <dbReference type="ARBA" id="ARBA00005744"/>
    </source>
</evidence>
<dbReference type="Proteomes" id="UP000242638">
    <property type="component" value="Unassembled WGS sequence"/>
</dbReference>
<dbReference type="PANTHER" id="PTHR15829:SF15">
    <property type="entry name" value="RIPOR FAMILY MEMBER 3"/>
    <property type="match status" value="1"/>
</dbReference>
<dbReference type="OMA" id="ELDYLCG"/>
<evidence type="ECO:0000259" key="4">
    <source>
        <dbReference type="Pfam" id="PF15903"/>
    </source>
</evidence>
<keyword evidence="6" id="KW-1185">Reference proteome</keyword>
<evidence type="ECO:0000256" key="2">
    <source>
        <dbReference type="SAM" id="Coils"/>
    </source>
</evidence>
<dbReference type="Pfam" id="PF15903">
    <property type="entry name" value="PL48"/>
    <property type="match status" value="1"/>
</dbReference>
<dbReference type="AlphaFoldDB" id="A0A3P9QIN0"/>
<accession>A0A3P9QIN0</accession>
<evidence type="ECO:0000313" key="5">
    <source>
        <dbReference type="Ensembl" id="ENSPREP00000033523.1"/>
    </source>
</evidence>
<reference evidence="5" key="3">
    <citation type="submission" date="2025-09" db="UniProtKB">
        <authorList>
            <consortium name="Ensembl"/>
        </authorList>
    </citation>
    <scope>IDENTIFICATION</scope>
    <source>
        <strain evidence="5">Guanapo</strain>
    </source>
</reference>
<evidence type="ECO:0000256" key="3">
    <source>
        <dbReference type="SAM" id="MobiDB-lite"/>
    </source>
</evidence>
<feature type="compositionally biased region" description="Polar residues" evidence="3">
    <location>
        <begin position="452"/>
        <end position="474"/>
    </location>
</feature>
<dbReference type="Ensembl" id="ENSPRET00000033902.1">
    <property type="protein sequence ID" value="ENSPREP00000033523.1"/>
    <property type="gene ID" value="ENSPREG00000022691.1"/>
</dbReference>
<sequence length="1001" mass="111809">MKKMSVKLRFNSPSDGGLIHRSRSFTGFGSLSGRPRSASIRGSFRSKNTMGSKPPRMHLSPRGGSAATWSQPEQVDRVFQALRSGLKEYLEVHQAEMELLSSQQRETKRNSRLAFLYDLEKEIKALERYIRRLEFQMSKVEELYETYCVQWKLCQGAVNMKRAFSLSPSTRASRESLLELGRSHRHSLQDMSTMEGDLEILLGELQIKMKGLIGFARLCPGDQYEVVVRLGRQRWKIRGRIESDDSQSWDEEEMVFLPHVYHNFEIKVMEAKGLGWLLVGMVTCAGVDFFVARPQLMLVDITELGTIKLQLEVTWNPFDSSEKMKPLSVSKQSVSSRKGSVYSWTAPNTPSFTEKYFMSMVRELQDQEGSLPSLVAKSRSSRGGVSLLSYLSDPSHTSATSGPQSLFLPSLTRAHSYPSTSLAGSQIQLSFEEEEEQRIEGKVDEEEWGGVSETSSAETIKTTSHLALPRSSTPDILRKNPSGETDTETQSAVLQQRGQQESSSIPAVSEAPSSPSSPSVRPKPSGAQRRSQTVRLAVLMAELEKSFGGESDAEKERRALEHQIQHLGTILKNDLSLLRSSASEETLAVEEVLGSFDFLSNDFNADDDTSCLGSVRLKDSGISSFQQSTLKSLGLLSAGSQSDSEGELVLAPLTSGNWGLDQALETHLDICCILLHMMKTSDFSLSRRELLQEMSNQTAVLDRVSGLLLEKSDNITPRDVLPKAQRSRGVLLFWEECVNASGSPFYCSVENFSRTLKRRYTHKVKAKLPGQSERVFSRLLQQLQAPCGLLPGCRPVCSPDRVTLFQLSVYLKRWSFQDLGEHISRLSREEYILSALNGPKRRKCLNKLRGRSLSELLPLQSTLQTVAALLVDSNHKVCKAAASCISRAAGCKAFRSKSVVFYTESLKSSDVLIQTGSCLALKCLRVSRTREESNEQFFFIQFLTDFVAFQATESVERIVDLCRSADEDLRGVAKETVLSFGKNLIDNRSSPERFFKVFDVS</sequence>
<name>A0A3P9QIN0_POERE</name>
<organism evidence="5 6">
    <name type="scientific">Poecilia reticulata</name>
    <name type="common">Guppy</name>
    <name type="synonym">Acanthophacelus reticulatus</name>
    <dbReference type="NCBI Taxonomy" id="8081"/>
    <lineage>
        <taxon>Eukaryota</taxon>
        <taxon>Metazoa</taxon>
        <taxon>Chordata</taxon>
        <taxon>Craniata</taxon>
        <taxon>Vertebrata</taxon>
        <taxon>Euteleostomi</taxon>
        <taxon>Actinopterygii</taxon>
        <taxon>Neopterygii</taxon>
        <taxon>Teleostei</taxon>
        <taxon>Neoteleostei</taxon>
        <taxon>Acanthomorphata</taxon>
        <taxon>Ovalentaria</taxon>
        <taxon>Atherinomorphae</taxon>
        <taxon>Cyprinodontiformes</taxon>
        <taxon>Poeciliidae</taxon>
        <taxon>Poeciliinae</taxon>
        <taxon>Poecilia</taxon>
    </lineage>
</organism>
<keyword evidence="2" id="KW-0175">Coiled coil</keyword>
<dbReference type="STRING" id="8081.ENSPREP00000033523"/>
<evidence type="ECO:0000313" key="6">
    <source>
        <dbReference type="Proteomes" id="UP000242638"/>
    </source>
</evidence>
<reference evidence="6" key="1">
    <citation type="submission" date="2013-11" db="EMBL/GenBank/DDBJ databases">
        <title>The genomic landscape of the Guanapo guppy.</title>
        <authorList>
            <person name="Kuenstner A."/>
            <person name="Dreyer C."/>
        </authorList>
    </citation>
    <scope>NUCLEOTIDE SEQUENCE</scope>
    <source>
        <strain evidence="6">Guanapo</strain>
    </source>
</reference>
<feature type="domain" description="FAM65 N-terminal" evidence="4">
    <location>
        <begin position="19"/>
        <end position="362"/>
    </location>
</feature>
<feature type="region of interest" description="Disordered" evidence="3">
    <location>
        <begin position="29"/>
        <end position="68"/>
    </location>
</feature>
<dbReference type="InterPro" id="IPR031780">
    <property type="entry name" value="FAM65_N"/>
</dbReference>
<dbReference type="Bgee" id="ENSPREG00000022691">
    <property type="expression patterns" value="Expressed in caudal fin and 1 other cell type or tissue"/>
</dbReference>